<keyword evidence="1 4" id="KW-0489">Methyltransferase</keyword>
<dbReference type="GO" id="GO:0032259">
    <property type="term" value="P:methylation"/>
    <property type="evidence" value="ECO:0007669"/>
    <property type="project" value="UniProtKB-KW"/>
</dbReference>
<dbReference type="Gene3D" id="3.40.50.150">
    <property type="entry name" value="Vaccinia Virus protein VP39"/>
    <property type="match status" value="1"/>
</dbReference>
<evidence type="ECO:0000256" key="3">
    <source>
        <dbReference type="ARBA" id="ARBA00022691"/>
    </source>
</evidence>
<proteinExistence type="predicted"/>
<accession>A0A2S8SWN8</accession>
<keyword evidence="3" id="KW-0949">S-adenosyl-L-methionine</keyword>
<evidence type="ECO:0000313" key="4">
    <source>
        <dbReference type="EMBL" id="PQV65212.1"/>
    </source>
</evidence>
<dbReference type="InterPro" id="IPR029063">
    <property type="entry name" value="SAM-dependent_MTases_sf"/>
</dbReference>
<gene>
    <name evidence="4" type="ORF">B1R32_102221</name>
</gene>
<protein>
    <submittedName>
        <fullName evidence="4">Methyltransferase domain-containing protein</fullName>
    </submittedName>
</protein>
<dbReference type="GO" id="GO:0008168">
    <property type="term" value="F:methyltransferase activity"/>
    <property type="evidence" value="ECO:0007669"/>
    <property type="project" value="UniProtKB-KW"/>
</dbReference>
<evidence type="ECO:0000256" key="1">
    <source>
        <dbReference type="ARBA" id="ARBA00022603"/>
    </source>
</evidence>
<evidence type="ECO:0000313" key="5">
    <source>
        <dbReference type="Proteomes" id="UP000237684"/>
    </source>
</evidence>
<sequence length="210" mass="24731">MATLYWCQLFEIMLTQSNQYTDYLQSNEARWKQILDVQRVYRKHLRSLKPGRVLDVGCGLGRHLWHLQQVSNSVGIDHNPHSVAIARTRHLNAFTPEDFHISVEAKPQSFDTLLLSHVLEHLTFQSARELIDEYFDYLRPNGRVIIMTPQELGFRSDATHVSFMDPKKIRQLIEGTNLSLERQYSFPLPRWCGRLFRYNEFVCIARKKVE</sequence>
<comment type="caution">
    <text evidence="4">The sequence shown here is derived from an EMBL/GenBank/DDBJ whole genome shotgun (WGS) entry which is preliminary data.</text>
</comment>
<dbReference type="PANTHER" id="PTHR43464">
    <property type="entry name" value="METHYLTRANSFERASE"/>
    <property type="match status" value="1"/>
</dbReference>
<dbReference type="SUPFAM" id="SSF53335">
    <property type="entry name" value="S-adenosyl-L-methionine-dependent methyltransferases"/>
    <property type="match status" value="1"/>
</dbReference>
<evidence type="ECO:0000256" key="2">
    <source>
        <dbReference type="ARBA" id="ARBA00022679"/>
    </source>
</evidence>
<dbReference type="EMBL" id="NIGF01000002">
    <property type="protein sequence ID" value="PQV65212.1"/>
    <property type="molecule type" value="Genomic_DNA"/>
</dbReference>
<dbReference type="AlphaFoldDB" id="A0A2S8SWN8"/>
<dbReference type="Pfam" id="PF13489">
    <property type="entry name" value="Methyltransf_23"/>
    <property type="match status" value="1"/>
</dbReference>
<name>A0A2S8SWN8_9BACT</name>
<reference evidence="4 5" key="1">
    <citation type="journal article" date="2018" name="Syst. Appl. Microbiol.">
        <title>Abditibacterium utsteinense sp. nov., the first cultivated member of candidate phylum FBP, isolated from ice-free Antarctic soil samples.</title>
        <authorList>
            <person name="Tahon G."/>
            <person name="Tytgat B."/>
            <person name="Lebbe L."/>
            <person name="Carlier A."/>
            <person name="Willems A."/>
        </authorList>
    </citation>
    <scope>NUCLEOTIDE SEQUENCE [LARGE SCALE GENOMIC DNA]</scope>
    <source>
        <strain evidence="4 5">LMG 29911</strain>
    </source>
</reference>
<keyword evidence="5" id="KW-1185">Reference proteome</keyword>
<dbReference type="PANTHER" id="PTHR43464:SF19">
    <property type="entry name" value="UBIQUINONE BIOSYNTHESIS O-METHYLTRANSFERASE, MITOCHONDRIAL"/>
    <property type="match status" value="1"/>
</dbReference>
<dbReference type="Proteomes" id="UP000237684">
    <property type="component" value="Unassembled WGS sequence"/>
</dbReference>
<keyword evidence="2 4" id="KW-0808">Transferase</keyword>
<organism evidence="4 5">
    <name type="scientific">Abditibacterium utsteinense</name>
    <dbReference type="NCBI Taxonomy" id="1960156"/>
    <lineage>
        <taxon>Bacteria</taxon>
        <taxon>Pseudomonadati</taxon>
        <taxon>Abditibacteriota</taxon>
        <taxon>Abditibacteriia</taxon>
        <taxon>Abditibacteriales</taxon>
        <taxon>Abditibacteriaceae</taxon>
        <taxon>Abditibacterium</taxon>
    </lineage>
</organism>
<dbReference type="InParanoid" id="A0A2S8SWN8"/>
<dbReference type="CDD" id="cd02440">
    <property type="entry name" value="AdoMet_MTases"/>
    <property type="match status" value="1"/>
</dbReference>